<feature type="non-terminal residue" evidence="2">
    <location>
        <position position="1"/>
    </location>
</feature>
<dbReference type="Gene3D" id="3.30.70.1230">
    <property type="entry name" value="Nucleotide cyclase"/>
    <property type="match status" value="1"/>
</dbReference>
<reference evidence="3" key="3">
    <citation type="submission" date="2016-03" db="UniProtKB">
        <authorList>
            <consortium name="EnsemblProtists"/>
        </authorList>
    </citation>
    <scope>IDENTIFICATION</scope>
</reference>
<dbReference type="InterPro" id="IPR001054">
    <property type="entry name" value="A/G_cyclase"/>
</dbReference>
<dbReference type="GO" id="GO:0004383">
    <property type="term" value="F:guanylate cyclase activity"/>
    <property type="evidence" value="ECO:0007669"/>
    <property type="project" value="TreeGrafter"/>
</dbReference>
<dbReference type="PANTHER" id="PTHR45655:SF13">
    <property type="entry name" value="SOLUBLE GUANYLATE CYCLASE GCY-32-RELATED"/>
    <property type="match status" value="1"/>
</dbReference>
<dbReference type="CDD" id="cd07302">
    <property type="entry name" value="CHD"/>
    <property type="match status" value="1"/>
</dbReference>
<dbReference type="eggNOG" id="KOG1023">
    <property type="taxonomic scope" value="Eukaryota"/>
</dbReference>
<dbReference type="EnsemblProtists" id="EKX34296">
    <property type="protein sequence ID" value="EKX34296"/>
    <property type="gene ID" value="GUITHDRAFT_44989"/>
</dbReference>
<evidence type="ECO:0000259" key="1">
    <source>
        <dbReference type="PROSITE" id="PS50125"/>
    </source>
</evidence>
<gene>
    <name evidence="2" type="ORF">GUITHDRAFT_44989</name>
</gene>
<dbReference type="HOGENOM" id="CLU_001072_6_5_1"/>
<reference evidence="2 4" key="1">
    <citation type="journal article" date="2012" name="Nature">
        <title>Algal genomes reveal evolutionary mosaicism and the fate of nucleomorphs.</title>
        <authorList>
            <consortium name="DOE Joint Genome Institute"/>
            <person name="Curtis B.A."/>
            <person name="Tanifuji G."/>
            <person name="Burki F."/>
            <person name="Gruber A."/>
            <person name="Irimia M."/>
            <person name="Maruyama S."/>
            <person name="Arias M.C."/>
            <person name="Ball S.G."/>
            <person name="Gile G.H."/>
            <person name="Hirakawa Y."/>
            <person name="Hopkins J.F."/>
            <person name="Kuo A."/>
            <person name="Rensing S.A."/>
            <person name="Schmutz J."/>
            <person name="Symeonidi A."/>
            <person name="Elias M."/>
            <person name="Eveleigh R.J."/>
            <person name="Herman E.K."/>
            <person name="Klute M.J."/>
            <person name="Nakayama T."/>
            <person name="Obornik M."/>
            <person name="Reyes-Prieto A."/>
            <person name="Armbrust E.V."/>
            <person name="Aves S.J."/>
            <person name="Beiko R.G."/>
            <person name="Coutinho P."/>
            <person name="Dacks J.B."/>
            <person name="Durnford D.G."/>
            <person name="Fast N.M."/>
            <person name="Green B.R."/>
            <person name="Grisdale C.J."/>
            <person name="Hempel F."/>
            <person name="Henrissat B."/>
            <person name="Hoppner M.P."/>
            <person name="Ishida K."/>
            <person name="Kim E."/>
            <person name="Koreny L."/>
            <person name="Kroth P.G."/>
            <person name="Liu Y."/>
            <person name="Malik S.B."/>
            <person name="Maier U.G."/>
            <person name="McRose D."/>
            <person name="Mock T."/>
            <person name="Neilson J.A."/>
            <person name="Onodera N.T."/>
            <person name="Poole A.M."/>
            <person name="Pritham E.J."/>
            <person name="Richards T.A."/>
            <person name="Rocap G."/>
            <person name="Roy S.W."/>
            <person name="Sarai C."/>
            <person name="Schaack S."/>
            <person name="Shirato S."/>
            <person name="Slamovits C.H."/>
            <person name="Spencer D.F."/>
            <person name="Suzuki S."/>
            <person name="Worden A.Z."/>
            <person name="Zauner S."/>
            <person name="Barry K."/>
            <person name="Bell C."/>
            <person name="Bharti A.K."/>
            <person name="Crow J.A."/>
            <person name="Grimwood J."/>
            <person name="Kramer R."/>
            <person name="Lindquist E."/>
            <person name="Lucas S."/>
            <person name="Salamov A."/>
            <person name="McFadden G.I."/>
            <person name="Lane C.E."/>
            <person name="Keeling P.J."/>
            <person name="Gray M.W."/>
            <person name="Grigoriev I.V."/>
            <person name="Archibald J.M."/>
        </authorList>
    </citation>
    <scope>NUCLEOTIDE SEQUENCE</scope>
    <source>
        <strain evidence="2 4">CCMP2712</strain>
    </source>
</reference>
<dbReference type="OrthoDB" id="302535at2759"/>
<dbReference type="PaxDb" id="55529-EKX34296"/>
<evidence type="ECO:0000313" key="4">
    <source>
        <dbReference type="Proteomes" id="UP000011087"/>
    </source>
</evidence>
<dbReference type="STRING" id="905079.L1IDH5"/>
<feature type="domain" description="Guanylate cyclase" evidence="1">
    <location>
        <begin position="1"/>
        <end position="137"/>
    </location>
</feature>
<dbReference type="GO" id="GO:0070482">
    <property type="term" value="P:response to oxygen levels"/>
    <property type="evidence" value="ECO:0007669"/>
    <property type="project" value="TreeGrafter"/>
</dbReference>
<proteinExistence type="predicted"/>
<dbReference type="SMART" id="SM00044">
    <property type="entry name" value="CYCc"/>
    <property type="match status" value="1"/>
</dbReference>
<protein>
    <recommendedName>
        <fullName evidence="1">Guanylate cyclase domain-containing protein</fullName>
    </recommendedName>
</protein>
<dbReference type="RefSeq" id="XP_005821276.1">
    <property type="nucleotide sequence ID" value="XM_005821219.1"/>
</dbReference>
<dbReference type="KEGG" id="gtt:GUITHDRAFT_44989"/>
<dbReference type="EMBL" id="JH993113">
    <property type="protein sequence ID" value="EKX34296.1"/>
    <property type="molecule type" value="Genomic_DNA"/>
</dbReference>
<reference evidence="4" key="2">
    <citation type="submission" date="2012-11" db="EMBL/GenBank/DDBJ databases">
        <authorList>
            <person name="Kuo A."/>
            <person name="Curtis B.A."/>
            <person name="Tanifuji G."/>
            <person name="Burki F."/>
            <person name="Gruber A."/>
            <person name="Irimia M."/>
            <person name="Maruyama S."/>
            <person name="Arias M.C."/>
            <person name="Ball S.G."/>
            <person name="Gile G.H."/>
            <person name="Hirakawa Y."/>
            <person name="Hopkins J.F."/>
            <person name="Rensing S.A."/>
            <person name="Schmutz J."/>
            <person name="Symeonidi A."/>
            <person name="Elias M."/>
            <person name="Eveleigh R.J."/>
            <person name="Herman E.K."/>
            <person name="Klute M.J."/>
            <person name="Nakayama T."/>
            <person name="Obornik M."/>
            <person name="Reyes-Prieto A."/>
            <person name="Armbrust E.V."/>
            <person name="Aves S.J."/>
            <person name="Beiko R.G."/>
            <person name="Coutinho P."/>
            <person name="Dacks J.B."/>
            <person name="Durnford D.G."/>
            <person name="Fast N.M."/>
            <person name="Green B.R."/>
            <person name="Grisdale C."/>
            <person name="Hempe F."/>
            <person name="Henrissat B."/>
            <person name="Hoppner M.P."/>
            <person name="Ishida K.-I."/>
            <person name="Kim E."/>
            <person name="Koreny L."/>
            <person name="Kroth P.G."/>
            <person name="Liu Y."/>
            <person name="Malik S.-B."/>
            <person name="Maier U.G."/>
            <person name="McRose D."/>
            <person name="Mock T."/>
            <person name="Neilson J.A."/>
            <person name="Onodera N.T."/>
            <person name="Poole A.M."/>
            <person name="Pritham E.J."/>
            <person name="Richards T.A."/>
            <person name="Rocap G."/>
            <person name="Roy S.W."/>
            <person name="Sarai C."/>
            <person name="Schaack S."/>
            <person name="Shirato S."/>
            <person name="Slamovits C.H."/>
            <person name="Spencer D.F."/>
            <person name="Suzuki S."/>
            <person name="Worden A.Z."/>
            <person name="Zauner S."/>
            <person name="Barry K."/>
            <person name="Bell C."/>
            <person name="Bharti A.K."/>
            <person name="Crow J.A."/>
            <person name="Grimwood J."/>
            <person name="Kramer R."/>
            <person name="Lindquist E."/>
            <person name="Lucas S."/>
            <person name="Salamov A."/>
            <person name="McFadden G.I."/>
            <person name="Lane C.E."/>
            <person name="Keeling P.J."/>
            <person name="Gray M.W."/>
            <person name="Grigoriev I.V."/>
            <person name="Archibald J.M."/>
        </authorList>
    </citation>
    <scope>NUCLEOTIDE SEQUENCE</scope>
    <source>
        <strain evidence="4">CCMP2712</strain>
    </source>
</reference>
<sequence>VLQLDICNFTRMSQGSSAMEIAQMVHKLFSSFDQAVMKYKLFKIDTVGDAYIVAGWLPCDSDWSMKEETRASCSSILNLARLMLRALRKHNRERGGKEELSCRVGIAVGLVASGVLGRRHSRFYVVGQAMREVDLLEQTALINNVHVS</sequence>
<accession>L1IDH5</accession>
<feature type="non-terminal residue" evidence="2">
    <location>
        <position position="148"/>
    </location>
</feature>
<dbReference type="Pfam" id="PF00211">
    <property type="entry name" value="Guanylate_cyc"/>
    <property type="match status" value="1"/>
</dbReference>
<dbReference type="PROSITE" id="PS50125">
    <property type="entry name" value="GUANYLATE_CYCLASE_2"/>
    <property type="match status" value="1"/>
</dbReference>
<dbReference type="InterPro" id="IPR029787">
    <property type="entry name" value="Nucleotide_cyclase"/>
</dbReference>
<organism evidence="2">
    <name type="scientific">Guillardia theta (strain CCMP2712)</name>
    <name type="common">Cryptophyte</name>
    <dbReference type="NCBI Taxonomy" id="905079"/>
    <lineage>
        <taxon>Eukaryota</taxon>
        <taxon>Cryptophyceae</taxon>
        <taxon>Pyrenomonadales</taxon>
        <taxon>Geminigeraceae</taxon>
        <taxon>Guillardia</taxon>
    </lineage>
</organism>
<dbReference type="GO" id="GO:0008074">
    <property type="term" value="C:guanylate cyclase complex, soluble"/>
    <property type="evidence" value="ECO:0007669"/>
    <property type="project" value="TreeGrafter"/>
</dbReference>
<keyword evidence="4" id="KW-1185">Reference proteome</keyword>
<evidence type="ECO:0000313" key="2">
    <source>
        <dbReference type="EMBL" id="EKX34296.1"/>
    </source>
</evidence>
<dbReference type="GeneID" id="17291033"/>
<dbReference type="AlphaFoldDB" id="L1IDH5"/>
<dbReference type="GO" id="GO:0019934">
    <property type="term" value="P:cGMP-mediated signaling"/>
    <property type="evidence" value="ECO:0007669"/>
    <property type="project" value="TreeGrafter"/>
</dbReference>
<dbReference type="PANTHER" id="PTHR45655">
    <property type="entry name" value="GUANYLATE CYCLASE SOLUBLE SUBUNIT BETA-2"/>
    <property type="match status" value="1"/>
</dbReference>
<name>L1IDH5_GUITC</name>
<dbReference type="SUPFAM" id="SSF55073">
    <property type="entry name" value="Nucleotide cyclase"/>
    <property type="match status" value="1"/>
</dbReference>
<evidence type="ECO:0000313" key="3">
    <source>
        <dbReference type="EnsemblProtists" id="EKX34296"/>
    </source>
</evidence>
<dbReference type="Proteomes" id="UP000011087">
    <property type="component" value="Unassembled WGS sequence"/>
</dbReference>